<dbReference type="InterPro" id="IPR008912">
    <property type="entry name" value="Uncharacterised_CoxE"/>
</dbReference>
<keyword evidence="3" id="KW-0963">Cytoplasm</keyword>
<evidence type="ECO:0000256" key="5">
    <source>
        <dbReference type="ARBA" id="ARBA00022884"/>
    </source>
</evidence>
<reference evidence="8 11" key="2">
    <citation type="submission" date="2018-01" db="EMBL/GenBank/DDBJ databases">
        <title>Complete genome sequence of Caulobacter flavus RHGG3.</title>
        <authorList>
            <person name="Yang E."/>
        </authorList>
    </citation>
    <scope>NUCLEOTIDE SEQUENCE [LARGE SCALE GENOMIC DNA]</scope>
    <source>
        <strain evidence="8 11">RHGG3</strain>
    </source>
</reference>
<dbReference type="GO" id="GO:0046872">
    <property type="term" value="F:metal ion binding"/>
    <property type="evidence" value="ECO:0007669"/>
    <property type="project" value="UniProtKB-KW"/>
</dbReference>
<gene>
    <name evidence="8" type="ORF">C1707_16130</name>
    <name evidence="9" type="ORF">CFHF_26850</name>
</gene>
<organism evidence="9 10">
    <name type="scientific">Caulobacter flavus</name>
    <dbReference type="NCBI Taxonomy" id="1679497"/>
    <lineage>
        <taxon>Bacteria</taxon>
        <taxon>Pseudomonadati</taxon>
        <taxon>Pseudomonadota</taxon>
        <taxon>Alphaproteobacteria</taxon>
        <taxon>Caulobacterales</taxon>
        <taxon>Caulobacteraceae</taxon>
        <taxon>Caulobacter</taxon>
    </lineage>
</organism>
<dbReference type="RefSeq" id="WP_101715969.1">
    <property type="nucleotide sequence ID" value="NZ_CP026100.1"/>
</dbReference>
<evidence type="ECO:0000256" key="1">
    <source>
        <dbReference type="ARBA" id="ARBA00004496"/>
    </source>
</evidence>
<dbReference type="PANTHER" id="PTHR14202">
    <property type="entry name" value="60 KDA RIBONUCLEOPROTEIN SSA/RO"/>
    <property type="match status" value="1"/>
</dbReference>
<evidence type="ECO:0000259" key="7">
    <source>
        <dbReference type="PROSITE" id="PS50988"/>
    </source>
</evidence>
<keyword evidence="11" id="KW-1185">Reference proteome</keyword>
<dbReference type="KEGG" id="cfh:C1707_16130"/>
<accession>A0A2N5CKG4</accession>
<comment type="subcellular location">
    <subcellularLocation>
        <location evidence="1">Cytoplasm</location>
    </subcellularLocation>
</comment>
<proteinExistence type="inferred from homology"/>
<dbReference type="EMBL" id="PJRQ01000057">
    <property type="protein sequence ID" value="PLR05837.1"/>
    <property type="molecule type" value="Genomic_DNA"/>
</dbReference>
<keyword evidence="6" id="KW-0687">Ribonucleoprotein</keyword>
<keyword evidence="4" id="KW-0479">Metal-binding</keyword>
<reference evidence="9 10" key="1">
    <citation type="submission" date="2017-12" db="EMBL/GenBank/DDBJ databases">
        <title>The genome sequence of Caulobacter flavus CGMCC1 15093.</title>
        <authorList>
            <person name="Gao J."/>
            <person name="Mao X."/>
            <person name="Sun J."/>
        </authorList>
    </citation>
    <scope>NUCLEOTIDE SEQUENCE [LARGE SCALE GENOMIC DNA]</scope>
    <source>
        <strain evidence="9 10">CGMCC1 15093</strain>
    </source>
</reference>
<dbReference type="Pfam" id="PF05731">
    <property type="entry name" value="TROVE"/>
    <property type="match status" value="1"/>
</dbReference>
<dbReference type="SUPFAM" id="SSF53300">
    <property type="entry name" value="vWA-like"/>
    <property type="match status" value="1"/>
</dbReference>
<evidence type="ECO:0000313" key="8">
    <source>
        <dbReference type="EMBL" id="AYV47665.1"/>
    </source>
</evidence>
<evidence type="ECO:0000256" key="2">
    <source>
        <dbReference type="ARBA" id="ARBA00007814"/>
    </source>
</evidence>
<evidence type="ECO:0000256" key="6">
    <source>
        <dbReference type="ARBA" id="ARBA00023274"/>
    </source>
</evidence>
<sequence length="438" mass="48131">MRFNIFAKRPDVTFEGAPAVILTAEQQLRRSVLSCLLWEDEFYEDGLAIADRIAALAGTVAPRVTADLAIEAREIFKLRHAPLMLLVALTRTGSGTPLVAQTIERVIQRADELTEFLALYWRHGRKPLSKQMKKGLAAAFGKFDAYQLAKYDRDGPVKLRDVLFLVHAKPKDEAQAALWKQVADRSLAAPDTWEVALSGGANKRETFQRLLAEKKLGYLALLRNLRNMDQAGVDEALVKEAILARRGAERVLPFRYVAAARAAPRFEPWLDQALAETVLEGAIFDGRTIILVDVSGSMDARLSARSDLTRMDAAAALASIVPGDVRVFTFSNGVVEVPPRRGMAGVDAVIRSQAHGGTELGKAIHKINALPHDRLIVVTDEQSADRVPAPKAAKAYMINVASARNGVGYGERWVHLDGFSEAVLGFVREHERLTAEAR</sequence>
<dbReference type="GO" id="GO:0003723">
    <property type="term" value="F:RNA binding"/>
    <property type="evidence" value="ECO:0007669"/>
    <property type="project" value="UniProtKB-KW"/>
</dbReference>
<dbReference type="Gene3D" id="3.40.50.410">
    <property type="entry name" value="von Willebrand factor, type A domain"/>
    <property type="match status" value="1"/>
</dbReference>
<protein>
    <submittedName>
        <fullName evidence="9">TROVE domain-containing protein</fullName>
    </submittedName>
</protein>
<dbReference type="EMBL" id="CP026100">
    <property type="protein sequence ID" value="AYV47665.1"/>
    <property type="molecule type" value="Genomic_DNA"/>
</dbReference>
<dbReference type="OrthoDB" id="208855at2"/>
<dbReference type="GO" id="GO:0005737">
    <property type="term" value="C:cytoplasm"/>
    <property type="evidence" value="ECO:0007669"/>
    <property type="project" value="UniProtKB-SubCell"/>
</dbReference>
<dbReference type="AlphaFoldDB" id="A0A2N5CKG4"/>
<dbReference type="SUPFAM" id="SSF140864">
    <property type="entry name" value="TROVE domain-like"/>
    <property type="match status" value="1"/>
</dbReference>
<name>A0A2N5CKG4_9CAUL</name>
<dbReference type="InterPro" id="IPR037214">
    <property type="entry name" value="TROVE_dom_sf"/>
</dbReference>
<dbReference type="InterPro" id="IPR036465">
    <property type="entry name" value="vWFA_dom_sf"/>
</dbReference>
<dbReference type="InterPro" id="IPR040322">
    <property type="entry name" value="TROVE2"/>
</dbReference>
<keyword evidence="5" id="KW-0694">RNA-binding</keyword>
<evidence type="ECO:0000313" key="10">
    <source>
        <dbReference type="Proteomes" id="UP000234483"/>
    </source>
</evidence>
<dbReference type="Pfam" id="PF05762">
    <property type="entry name" value="VWA_CoxE"/>
    <property type="match status" value="1"/>
</dbReference>
<dbReference type="PROSITE" id="PS50988">
    <property type="entry name" value="TROVE"/>
    <property type="match status" value="1"/>
</dbReference>
<comment type="similarity">
    <text evidence="2">Belongs to the Ro 60 kDa family.</text>
</comment>
<feature type="domain" description="TROVE" evidence="7">
    <location>
        <begin position="11"/>
        <end position="299"/>
    </location>
</feature>
<dbReference type="GO" id="GO:1990904">
    <property type="term" value="C:ribonucleoprotein complex"/>
    <property type="evidence" value="ECO:0007669"/>
    <property type="project" value="UniProtKB-KW"/>
</dbReference>
<dbReference type="Proteomes" id="UP000234483">
    <property type="component" value="Unassembled WGS sequence"/>
</dbReference>
<evidence type="ECO:0000256" key="3">
    <source>
        <dbReference type="ARBA" id="ARBA00022490"/>
    </source>
</evidence>
<dbReference type="InterPro" id="IPR008858">
    <property type="entry name" value="TROVE_dom"/>
</dbReference>
<dbReference type="Proteomes" id="UP000281192">
    <property type="component" value="Chromosome"/>
</dbReference>
<evidence type="ECO:0000313" key="9">
    <source>
        <dbReference type="EMBL" id="PLR05837.1"/>
    </source>
</evidence>
<evidence type="ECO:0000256" key="4">
    <source>
        <dbReference type="ARBA" id="ARBA00022723"/>
    </source>
</evidence>
<dbReference type="PANTHER" id="PTHR14202:SF0">
    <property type="entry name" value="RNA-BINDING PROTEIN RO60"/>
    <property type="match status" value="1"/>
</dbReference>
<evidence type="ECO:0000313" key="11">
    <source>
        <dbReference type="Proteomes" id="UP000281192"/>
    </source>
</evidence>